<dbReference type="Proteomes" id="UP001302120">
    <property type="component" value="Unassembled WGS sequence"/>
</dbReference>
<comment type="caution">
    <text evidence="9">Lacks conserved residue(s) required for the propagation of feature annotation.</text>
</comment>
<evidence type="ECO:0000313" key="12">
    <source>
        <dbReference type="Proteomes" id="UP001302120"/>
    </source>
</evidence>
<comment type="similarity">
    <text evidence="9">Belongs to the binding-protein-dependent transport system permease family. CysTW subfamily.</text>
</comment>
<feature type="transmembrane region" description="Helical" evidence="9">
    <location>
        <begin position="106"/>
        <end position="126"/>
    </location>
</feature>
<keyword evidence="7 9" id="KW-0472">Membrane</keyword>
<evidence type="ECO:0000256" key="5">
    <source>
        <dbReference type="ARBA" id="ARBA00022989"/>
    </source>
</evidence>
<evidence type="ECO:0000256" key="3">
    <source>
        <dbReference type="ARBA" id="ARBA00022448"/>
    </source>
</evidence>
<dbReference type="NCBIfam" id="TIGR00969">
    <property type="entry name" value="3a0106s02"/>
    <property type="match status" value="1"/>
</dbReference>
<feature type="transmembrane region" description="Helical" evidence="9">
    <location>
        <begin position="21"/>
        <end position="48"/>
    </location>
</feature>
<keyword evidence="3 9" id="KW-0813">Transport</keyword>
<evidence type="ECO:0000256" key="7">
    <source>
        <dbReference type="ARBA" id="ARBA00023136"/>
    </source>
</evidence>
<keyword evidence="6 9" id="KW-0764">Sulfate transport</keyword>
<dbReference type="NCBIfam" id="TIGR02139">
    <property type="entry name" value="permease_CysT"/>
    <property type="match status" value="1"/>
</dbReference>
<keyword evidence="9" id="KW-0997">Cell inner membrane</keyword>
<dbReference type="InterPro" id="IPR005667">
    <property type="entry name" value="Sulph_transpt2"/>
</dbReference>
<comment type="function">
    <text evidence="9">Part of the ABC transporter complex (TC 3.A.1.6.1) involved in sulfate/thiosulfate import.</text>
</comment>
<reference evidence="11 12" key="1">
    <citation type="submission" date="2023-12" db="EMBL/GenBank/DDBJ databases">
        <title>Baltic Sea Cyanobacteria.</title>
        <authorList>
            <person name="Delbaje E."/>
            <person name="Fewer D.P."/>
            <person name="Shishido T.K."/>
        </authorList>
    </citation>
    <scope>NUCLEOTIDE SEQUENCE [LARGE SCALE GENOMIC DNA]</scope>
    <source>
        <strain evidence="11 12">UHCC-0300</strain>
    </source>
</reference>
<dbReference type="RefSeq" id="WP_323195944.1">
    <property type="nucleotide sequence ID" value="NZ_JAYGHG010000012.1"/>
</dbReference>
<dbReference type="Pfam" id="PF00528">
    <property type="entry name" value="BPD_transp_1"/>
    <property type="match status" value="1"/>
</dbReference>
<comment type="function">
    <text evidence="8">Part of the ABC transporter complex CysAWTP (TC 3.A.1.6.1) involved in sulfate/thiosulfate import. Probably responsible for the translocation of the substrate across the membrane.</text>
</comment>
<dbReference type="PANTHER" id="PTHR30406">
    <property type="entry name" value="SULFATE TRANSPORT SYSTEM PERMEASE PROTEIN"/>
    <property type="match status" value="1"/>
</dbReference>
<keyword evidence="5 9" id="KW-1133">Transmembrane helix</keyword>
<comment type="subcellular location">
    <subcellularLocation>
        <location evidence="9">Cell inner membrane</location>
        <topology evidence="9">Multi-pass membrane protein</topology>
    </subcellularLocation>
    <subcellularLocation>
        <location evidence="1">Membrane</location>
        <topology evidence="1">Multi-pass membrane protein</topology>
    </subcellularLocation>
</comment>
<dbReference type="PANTHER" id="PTHR30406:SF8">
    <property type="entry name" value="SULFATE TRANSPORT SYSTEM PERMEASE PROTEIN CYST"/>
    <property type="match status" value="1"/>
</dbReference>
<evidence type="ECO:0000313" key="11">
    <source>
        <dbReference type="EMBL" id="MEA5581614.1"/>
    </source>
</evidence>
<dbReference type="SUPFAM" id="SSF161098">
    <property type="entry name" value="MetI-like"/>
    <property type="match status" value="1"/>
</dbReference>
<keyword evidence="4 9" id="KW-0812">Transmembrane</keyword>
<evidence type="ECO:0000256" key="9">
    <source>
        <dbReference type="RuleBase" id="RU366001"/>
    </source>
</evidence>
<feature type="transmembrane region" description="Helical" evidence="9">
    <location>
        <begin position="253"/>
        <end position="277"/>
    </location>
</feature>
<evidence type="ECO:0000256" key="1">
    <source>
        <dbReference type="ARBA" id="ARBA00004141"/>
    </source>
</evidence>
<keyword evidence="9" id="KW-1003">Cell membrane</keyword>
<feature type="domain" description="ABC transmembrane type-1" evidence="10">
    <location>
        <begin position="68"/>
        <end position="271"/>
    </location>
</feature>
<comment type="subunit">
    <text evidence="2">The complex is composed of two ATP-binding proteins (CysA), two transmembrane proteins (CysT and CysW) and a solute-binding protein (CysP).</text>
</comment>
<evidence type="ECO:0000259" key="10">
    <source>
        <dbReference type="PROSITE" id="PS50928"/>
    </source>
</evidence>
<dbReference type="InterPro" id="IPR035906">
    <property type="entry name" value="MetI-like_sf"/>
</dbReference>
<name>A0ABU5UDK2_9CYAN</name>
<feature type="transmembrane region" description="Helical" evidence="9">
    <location>
        <begin position="68"/>
        <end position="94"/>
    </location>
</feature>
<gene>
    <name evidence="11" type="primary">cysT</name>
    <name evidence="11" type="ORF">VB620_09700</name>
</gene>
<dbReference type="CDD" id="cd06261">
    <property type="entry name" value="TM_PBP2"/>
    <property type="match status" value="1"/>
</dbReference>
<dbReference type="InterPro" id="IPR011865">
    <property type="entry name" value="CysT_permease"/>
</dbReference>
<comment type="caution">
    <text evidence="11">The sequence shown here is derived from an EMBL/GenBank/DDBJ whole genome shotgun (WGS) entry which is preliminary data.</text>
</comment>
<protein>
    <recommendedName>
        <fullName evidence="9">Sulfate transport system permease protein CysT</fullName>
    </recommendedName>
</protein>
<proteinExistence type="inferred from homology"/>
<feature type="transmembrane region" description="Helical" evidence="9">
    <location>
        <begin position="146"/>
        <end position="164"/>
    </location>
</feature>
<dbReference type="InterPro" id="IPR000515">
    <property type="entry name" value="MetI-like"/>
</dbReference>
<evidence type="ECO:0000256" key="6">
    <source>
        <dbReference type="ARBA" id="ARBA00023032"/>
    </source>
</evidence>
<evidence type="ECO:0000256" key="8">
    <source>
        <dbReference type="ARBA" id="ARBA00025323"/>
    </source>
</evidence>
<dbReference type="PROSITE" id="PS50928">
    <property type="entry name" value="ABC_TM1"/>
    <property type="match status" value="1"/>
</dbReference>
<sequence length="283" mass="30977">MTVSNPQSTFPLAPKNWLKRFSLPWGVTITYISIILLLPVSALILRAATLSPQEFWRLATDPVALSTYNITFVTAFFAATINCVAGTATAWVLVRYDFPFKRVLDAVIDLPFALPTAVAGITLATVYSEQGWIGSFLTPLGIRVSFTRLGVAVAMVFISVPFVVRSVQPVLQELDHSIEEAAWSLGASRWETSWRVILPPLLPAILTGTTQAFARAVGEYGSVVLIAANIPYKDLIAPILVFQRLEQNDMAGATAIGTVLLLISLVLLLMVNVLQAWRQRYDG</sequence>
<dbReference type="Gene3D" id="1.10.3720.10">
    <property type="entry name" value="MetI-like"/>
    <property type="match status" value="1"/>
</dbReference>
<evidence type="ECO:0000256" key="4">
    <source>
        <dbReference type="ARBA" id="ARBA00022692"/>
    </source>
</evidence>
<dbReference type="EMBL" id="JAYGHG010000012">
    <property type="protein sequence ID" value="MEA5581614.1"/>
    <property type="molecule type" value="Genomic_DNA"/>
</dbReference>
<accession>A0ABU5UDK2</accession>
<keyword evidence="12" id="KW-1185">Reference proteome</keyword>
<evidence type="ECO:0000256" key="2">
    <source>
        <dbReference type="ARBA" id="ARBA00011779"/>
    </source>
</evidence>
<organism evidence="11 12">
    <name type="scientific">Nodularia harveyana UHCC-0300</name>
    <dbReference type="NCBI Taxonomy" id="2974287"/>
    <lineage>
        <taxon>Bacteria</taxon>
        <taxon>Bacillati</taxon>
        <taxon>Cyanobacteriota</taxon>
        <taxon>Cyanophyceae</taxon>
        <taxon>Nostocales</taxon>
        <taxon>Nodulariaceae</taxon>
        <taxon>Nodularia</taxon>
    </lineage>
</organism>